<evidence type="ECO:0000313" key="2">
    <source>
        <dbReference type="EMBL" id="MED6141111.1"/>
    </source>
</evidence>
<accession>A0ABU6SXB9</accession>
<gene>
    <name evidence="2" type="ORF">PIB30_100088</name>
</gene>
<comment type="caution">
    <text evidence="2">The sequence shown here is derived from an EMBL/GenBank/DDBJ whole genome shotgun (WGS) entry which is preliminary data.</text>
</comment>
<protein>
    <recommendedName>
        <fullName evidence="4">DUF4283 domain-containing protein</fullName>
    </recommendedName>
</protein>
<feature type="region of interest" description="Disordered" evidence="1">
    <location>
        <begin position="1"/>
        <end position="28"/>
    </location>
</feature>
<keyword evidence="3" id="KW-1185">Reference proteome</keyword>
<name>A0ABU6SXB9_9FABA</name>
<dbReference type="Proteomes" id="UP001341840">
    <property type="component" value="Unassembled WGS sequence"/>
</dbReference>
<evidence type="ECO:0000256" key="1">
    <source>
        <dbReference type="SAM" id="MobiDB-lite"/>
    </source>
</evidence>
<evidence type="ECO:0008006" key="4">
    <source>
        <dbReference type="Google" id="ProtNLM"/>
    </source>
</evidence>
<proteinExistence type="predicted"/>
<organism evidence="2 3">
    <name type="scientific">Stylosanthes scabra</name>
    <dbReference type="NCBI Taxonomy" id="79078"/>
    <lineage>
        <taxon>Eukaryota</taxon>
        <taxon>Viridiplantae</taxon>
        <taxon>Streptophyta</taxon>
        <taxon>Embryophyta</taxon>
        <taxon>Tracheophyta</taxon>
        <taxon>Spermatophyta</taxon>
        <taxon>Magnoliopsida</taxon>
        <taxon>eudicotyledons</taxon>
        <taxon>Gunneridae</taxon>
        <taxon>Pentapetalae</taxon>
        <taxon>rosids</taxon>
        <taxon>fabids</taxon>
        <taxon>Fabales</taxon>
        <taxon>Fabaceae</taxon>
        <taxon>Papilionoideae</taxon>
        <taxon>50 kb inversion clade</taxon>
        <taxon>dalbergioids sensu lato</taxon>
        <taxon>Dalbergieae</taxon>
        <taxon>Pterocarpus clade</taxon>
        <taxon>Stylosanthes</taxon>
    </lineage>
</organism>
<evidence type="ECO:0000313" key="3">
    <source>
        <dbReference type="Proteomes" id="UP001341840"/>
    </source>
</evidence>
<dbReference type="EMBL" id="JASCZI010063169">
    <property type="protein sequence ID" value="MED6141111.1"/>
    <property type="molecule type" value="Genomic_DNA"/>
</dbReference>
<feature type="region of interest" description="Disordered" evidence="1">
    <location>
        <begin position="154"/>
        <end position="192"/>
    </location>
</feature>
<reference evidence="2 3" key="1">
    <citation type="journal article" date="2023" name="Plants (Basel)">
        <title>Bridging the Gap: Combining Genomics and Transcriptomics Approaches to Understand Stylosanthes scabra, an Orphan Legume from the Brazilian Caatinga.</title>
        <authorList>
            <person name="Ferreira-Neto J.R.C."/>
            <person name="da Silva M.D."/>
            <person name="Binneck E."/>
            <person name="de Melo N.F."/>
            <person name="da Silva R.H."/>
            <person name="de Melo A.L.T.M."/>
            <person name="Pandolfi V."/>
            <person name="Bustamante F.O."/>
            <person name="Brasileiro-Vidal A.C."/>
            <person name="Benko-Iseppon A.M."/>
        </authorList>
    </citation>
    <scope>NUCLEOTIDE SEQUENCE [LARGE SCALE GENOMIC DNA]</scope>
    <source>
        <tissue evidence="2">Leaves</tissue>
    </source>
</reference>
<feature type="compositionally biased region" description="Basic and acidic residues" evidence="1">
    <location>
        <begin position="169"/>
        <end position="182"/>
    </location>
</feature>
<sequence>MSGESGVIPEKVASGGRDKGENDGGFASSVREENSWVNVASRVSFRDKVMGPKEARSLNLAGNLIGDHLATMEVPQSEDDLPFDLLEDKEYVLLRGPWMLAGHYLAVKPWDASFNSSEAIGKPVKVDLATKSAEHGKFARACYGHVTRECQSSSTTNTADIIHNSGGDQKSKPVINHDDSGADRNGNVFEFG</sequence>